<evidence type="ECO:0000313" key="6">
    <source>
        <dbReference type="EMBL" id="MFC5911664.1"/>
    </source>
</evidence>
<comment type="caution">
    <text evidence="6">The sequence shown here is derived from an EMBL/GenBank/DDBJ whole genome shotgun (WGS) entry which is preliminary data.</text>
</comment>
<dbReference type="RefSeq" id="WP_380591033.1">
    <property type="nucleotide sequence ID" value="NZ_JBHSQJ010000186.1"/>
</dbReference>
<keyword evidence="7" id="KW-1185">Reference proteome</keyword>
<accession>A0ABW1GAK2</accession>
<keyword evidence="3" id="KW-0238">DNA-binding</keyword>
<evidence type="ECO:0000256" key="1">
    <source>
        <dbReference type="ARBA" id="ARBA00009277"/>
    </source>
</evidence>
<protein>
    <submittedName>
        <fullName evidence="6">Helix-turn-helix domain-containing protein</fullName>
    </submittedName>
</protein>
<dbReference type="InterPro" id="IPR006120">
    <property type="entry name" value="Resolvase_HTH_dom"/>
</dbReference>
<dbReference type="EMBL" id="JBHSQJ010000186">
    <property type="protein sequence ID" value="MFC5911664.1"/>
    <property type="molecule type" value="Genomic_DNA"/>
</dbReference>
<evidence type="ECO:0000256" key="3">
    <source>
        <dbReference type="ARBA" id="ARBA00023125"/>
    </source>
</evidence>
<name>A0ABW1GAK2_9ACTN</name>
<dbReference type="PANTHER" id="PTHR35004:SF6">
    <property type="entry name" value="TRANSPOSASE"/>
    <property type="match status" value="1"/>
</dbReference>
<keyword evidence="2" id="KW-0815">Transposition</keyword>
<dbReference type="InterPro" id="IPR009057">
    <property type="entry name" value="Homeodomain-like_sf"/>
</dbReference>
<dbReference type="Gene3D" id="1.10.10.60">
    <property type="entry name" value="Homeodomain-like"/>
    <property type="match status" value="1"/>
</dbReference>
<gene>
    <name evidence="6" type="ORF">ACFP3V_31225</name>
</gene>
<keyword evidence="4" id="KW-0233">DNA recombination</keyword>
<comment type="similarity">
    <text evidence="1">Belongs to the transposase IS21/IS408/IS1162 family.</text>
</comment>
<dbReference type="SUPFAM" id="SSF46689">
    <property type="entry name" value="Homeodomain-like"/>
    <property type="match status" value="1"/>
</dbReference>
<evidence type="ECO:0000259" key="5">
    <source>
        <dbReference type="PROSITE" id="PS50531"/>
    </source>
</evidence>
<evidence type="ECO:0000313" key="7">
    <source>
        <dbReference type="Proteomes" id="UP001596174"/>
    </source>
</evidence>
<feature type="domain" description="HTH IS21-type" evidence="5">
    <location>
        <begin position="10"/>
        <end position="76"/>
    </location>
</feature>
<sequence length="128" mass="14180">MVLDPQRWLELRRFRSLYESGTMSISAIARETGLNRRTVAKYLGGQAPVAPPVAGPRSGRRPQLVDAVAPVIDAWLRAEILIKGSVVHERLVKEYGFTGNYQRVKLYLQEARPRVAAELGIGPDELAG</sequence>
<organism evidence="6 7">
    <name type="scientific">Streptacidiphilus monticola</name>
    <dbReference type="NCBI Taxonomy" id="2161674"/>
    <lineage>
        <taxon>Bacteria</taxon>
        <taxon>Bacillati</taxon>
        <taxon>Actinomycetota</taxon>
        <taxon>Actinomycetes</taxon>
        <taxon>Kitasatosporales</taxon>
        <taxon>Streptomycetaceae</taxon>
        <taxon>Streptacidiphilus</taxon>
    </lineage>
</organism>
<feature type="non-terminal residue" evidence="6">
    <location>
        <position position="128"/>
    </location>
</feature>
<reference evidence="7" key="1">
    <citation type="journal article" date="2019" name="Int. J. Syst. Evol. Microbiol.">
        <title>The Global Catalogue of Microorganisms (GCM) 10K type strain sequencing project: providing services to taxonomists for standard genome sequencing and annotation.</title>
        <authorList>
            <consortium name="The Broad Institute Genomics Platform"/>
            <consortium name="The Broad Institute Genome Sequencing Center for Infectious Disease"/>
            <person name="Wu L."/>
            <person name="Ma J."/>
        </authorList>
    </citation>
    <scope>NUCLEOTIDE SEQUENCE [LARGE SCALE GENOMIC DNA]</scope>
    <source>
        <strain evidence="7">JCM 4816</strain>
    </source>
</reference>
<evidence type="ECO:0000256" key="2">
    <source>
        <dbReference type="ARBA" id="ARBA00022578"/>
    </source>
</evidence>
<evidence type="ECO:0000256" key="4">
    <source>
        <dbReference type="ARBA" id="ARBA00023172"/>
    </source>
</evidence>
<dbReference type="PANTHER" id="PTHR35004">
    <property type="entry name" value="TRANSPOSASE RV3428C-RELATED"/>
    <property type="match status" value="1"/>
</dbReference>
<dbReference type="PROSITE" id="PS50531">
    <property type="entry name" value="HTH_IS21"/>
    <property type="match status" value="1"/>
</dbReference>
<dbReference type="InterPro" id="IPR017894">
    <property type="entry name" value="HTH_IS21_transposase_type"/>
</dbReference>
<dbReference type="Proteomes" id="UP001596174">
    <property type="component" value="Unassembled WGS sequence"/>
</dbReference>
<proteinExistence type="inferred from homology"/>
<dbReference type="Pfam" id="PF02796">
    <property type="entry name" value="HTH_7"/>
    <property type="match status" value="1"/>
</dbReference>